<keyword evidence="1 3" id="KW-0479">Metal-binding</keyword>
<dbReference type="InterPro" id="IPR009056">
    <property type="entry name" value="Cyt_c-like_dom"/>
</dbReference>
<feature type="non-terminal residue" evidence="5">
    <location>
        <position position="1"/>
    </location>
</feature>
<evidence type="ECO:0000313" key="5">
    <source>
        <dbReference type="EMBL" id="KAK3278092.1"/>
    </source>
</evidence>
<sequence>LPGGVLVGQTSAVKVQGGEKVGLTREKQGGQQDWALREEKQLLQTRTALAEASAAVLEYSKVQTKGSQAMQSTSSASQTQEAELASANHTCPVGHVLTAAYTNTRGGSPSKGMVMSQSCPVCHGDIISPSSPGKLGQLVHNPTKVSSAGQLMPHQQTAIHGGGDKMMLSPTSRVLMIQHQPNGLMVSSPSMVPSAPSTMPHANVAAIEAVSRAGKTPTEVSSPAEGIGPQSRSQLLTYLSAYYQAKANTISGV</sequence>
<evidence type="ECO:0000256" key="3">
    <source>
        <dbReference type="PROSITE-ProRule" id="PRU00433"/>
    </source>
</evidence>
<keyword evidence="3" id="KW-0349">Heme</keyword>
<organism evidence="5 6">
    <name type="scientific">Cymbomonas tetramitiformis</name>
    <dbReference type="NCBI Taxonomy" id="36881"/>
    <lineage>
        <taxon>Eukaryota</taxon>
        <taxon>Viridiplantae</taxon>
        <taxon>Chlorophyta</taxon>
        <taxon>Pyramimonadophyceae</taxon>
        <taxon>Pyramimonadales</taxon>
        <taxon>Pyramimonadaceae</taxon>
        <taxon>Cymbomonas</taxon>
    </lineage>
</organism>
<evidence type="ECO:0000313" key="6">
    <source>
        <dbReference type="Proteomes" id="UP001190700"/>
    </source>
</evidence>
<keyword evidence="2 3" id="KW-0408">Iron</keyword>
<dbReference type="EMBL" id="LGRX02005622">
    <property type="protein sequence ID" value="KAK3278092.1"/>
    <property type="molecule type" value="Genomic_DNA"/>
</dbReference>
<protein>
    <recommendedName>
        <fullName evidence="4">Cytochrome c domain-containing protein</fullName>
    </recommendedName>
</protein>
<dbReference type="GO" id="GO:0046872">
    <property type="term" value="F:metal ion binding"/>
    <property type="evidence" value="ECO:0007669"/>
    <property type="project" value="UniProtKB-KW"/>
</dbReference>
<dbReference type="AlphaFoldDB" id="A0AAE0GHD6"/>
<dbReference type="PROSITE" id="PS51007">
    <property type="entry name" value="CYTC"/>
    <property type="match status" value="1"/>
</dbReference>
<proteinExistence type="predicted"/>
<comment type="caution">
    <text evidence="5">The sequence shown here is derived from an EMBL/GenBank/DDBJ whole genome shotgun (WGS) entry which is preliminary data.</text>
</comment>
<evidence type="ECO:0000256" key="2">
    <source>
        <dbReference type="ARBA" id="ARBA00023004"/>
    </source>
</evidence>
<evidence type="ECO:0000259" key="4">
    <source>
        <dbReference type="PROSITE" id="PS51007"/>
    </source>
</evidence>
<dbReference type="GO" id="GO:0020037">
    <property type="term" value="F:heme binding"/>
    <property type="evidence" value="ECO:0007669"/>
    <property type="project" value="InterPro"/>
</dbReference>
<evidence type="ECO:0000256" key="1">
    <source>
        <dbReference type="ARBA" id="ARBA00022723"/>
    </source>
</evidence>
<accession>A0AAE0GHD6</accession>
<name>A0AAE0GHD6_9CHLO</name>
<dbReference type="GO" id="GO:0009055">
    <property type="term" value="F:electron transfer activity"/>
    <property type="evidence" value="ECO:0007669"/>
    <property type="project" value="InterPro"/>
</dbReference>
<gene>
    <name evidence="5" type="ORF">CYMTET_13943</name>
</gene>
<dbReference type="Proteomes" id="UP001190700">
    <property type="component" value="Unassembled WGS sequence"/>
</dbReference>
<keyword evidence="6" id="KW-1185">Reference proteome</keyword>
<feature type="domain" description="Cytochrome c" evidence="4">
    <location>
        <begin position="107"/>
        <end position="247"/>
    </location>
</feature>
<reference evidence="5 6" key="1">
    <citation type="journal article" date="2015" name="Genome Biol. Evol.">
        <title>Comparative Genomics of a Bacterivorous Green Alga Reveals Evolutionary Causalities and Consequences of Phago-Mixotrophic Mode of Nutrition.</title>
        <authorList>
            <person name="Burns J.A."/>
            <person name="Paasch A."/>
            <person name="Narechania A."/>
            <person name="Kim E."/>
        </authorList>
    </citation>
    <scope>NUCLEOTIDE SEQUENCE [LARGE SCALE GENOMIC DNA]</scope>
    <source>
        <strain evidence="5 6">PLY_AMNH</strain>
    </source>
</reference>